<protein>
    <recommendedName>
        <fullName evidence="5">adenylate kinase</fullName>
        <ecNumber evidence="5">2.7.4.3</ecNumber>
    </recommendedName>
    <alternativeName>
        <fullName evidence="11">ATP:AMP phosphotransferase</fullName>
    </alternativeName>
    <alternativeName>
        <fullName evidence="12">Adenylate monophosphate kinase</fullName>
    </alternativeName>
</protein>
<comment type="subcellular location">
    <subcellularLocation>
        <location evidence="3">Cytoplasm</location>
    </subcellularLocation>
</comment>
<dbReference type="GO" id="GO:0005737">
    <property type="term" value="C:cytoplasm"/>
    <property type="evidence" value="ECO:0007669"/>
    <property type="project" value="UniProtKB-SubCell"/>
</dbReference>
<organism evidence="14 15">
    <name type="scientific">Owenia fusiformis</name>
    <name type="common">Polychaete worm</name>
    <dbReference type="NCBI Taxonomy" id="6347"/>
    <lineage>
        <taxon>Eukaryota</taxon>
        <taxon>Metazoa</taxon>
        <taxon>Spiralia</taxon>
        <taxon>Lophotrochozoa</taxon>
        <taxon>Annelida</taxon>
        <taxon>Polychaeta</taxon>
        <taxon>Sedentaria</taxon>
        <taxon>Canalipalpata</taxon>
        <taxon>Sabellida</taxon>
        <taxon>Oweniida</taxon>
        <taxon>Oweniidae</taxon>
        <taxon>Owenia</taxon>
    </lineage>
</organism>
<accession>A0A8S4NZX7</accession>
<evidence type="ECO:0000256" key="10">
    <source>
        <dbReference type="ARBA" id="ARBA00022840"/>
    </source>
</evidence>
<evidence type="ECO:0000313" key="15">
    <source>
        <dbReference type="Proteomes" id="UP000749559"/>
    </source>
</evidence>
<feature type="region of interest" description="Disordered" evidence="13">
    <location>
        <begin position="353"/>
        <end position="381"/>
    </location>
</feature>
<evidence type="ECO:0000256" key="9">
    <source>
        <dbReference type="ARBA" id="ARBA00022777"/>
    </source>
</evidence>
<feature type="compositionally biased region" description="Low complexity" evidence="13">
    <location>
        <begin position="79"/>
        <end position="90"/>
    </location>
</feature>
<feature type="region of interest" description="Disordered" evidence="13">
    <location>
        <begin position="70"/>
        <end position="134"/>
    </location>
</feature>
<dbReference type="PRINTS" id="PR00094">
    <property type="entry name" value="ADENYLTKNASE"/>
</dbReference>
<dbReference type="InterPro" id="IPR000850">
    <property type="entry name" value="Adenylat/UMP-CMP_kin"/>
</dbReference>
<dbReference type="SUPFAM" id="SSF47391">
    <property type="entry name" value="Dimerization-anchoring domain of cAMP-dependent PK regulatory subunit"/>
    <property type="match status" value="1"/>
</dbReference>
<evidence type="ECO:0000256" key="13">
    <source>
        <dbReference type="SAM" id="MobiDB-lite"/>
    </source>
</evidence>
<dbReference type="Proteomes" id="UP000749559">
    <property type="component" value="Unassembled WGS sequence"/>
</dbReference>
<dbReference type="EMBL" id="CAIIXF020000006">
    <property type="protein sequence ID" value="CAH1785749.1"/>
    <property type="molecule type" value="Genomic_DNA"/>
</dbReference>
<reference evidence="14" key="1">
    <citation type="submission" date="2022-03" db="EMBL/GenBank/DDBJ databases">
        <authorList>
            <person name="Martin C."/>
        </authorList>
    </citation>
    <scope>NUCLEOTIDE SEQUENCE</scope>
</reference>
<evidence type="ECO:0000256" key="12">
    <source>
        <dbReference type="ARBA" id="ARBA00078502"/>
    </source>
</evidence>
<dbReference type="NCBIfam" id="TIGR01360">
    <property type="entry name" value="aden_kin_iso1"/>
    <property type="match status" value="1"/>
</dbReference>
<dbReference type="AlphaFoldDB" id="A0A8S4NZX7"/>
<dbReference type="GO" id="GO:0046034">
    <property type="term" value="P:ATP metabolic process"/>
    <property type="evidence" value="ECO:0007669"/>
    <property type="project" value="InterPro"/>
</dbReference>
<dbReference type="SUPFAM" id="SSF52540">
    <property type="entry name" value="P-loop containing nucleoside triphosphate hydrolases"/>
    <property type="match status" value="4"/>
</dbReference>
<dbReference type="PANTHER" id="PTHR23359">
    <property type="entry name" value="NUCLEOTIDE KINASE"/>
    <property type="match status" value="1"/>
</dbReference>
<evidence type="ECO:0000313" key="14">
    <source>
        <dbReference type="EMBL" id="CAH1785749.1"/>
    </source>
</evidence>
<gene>
    <name evidence="14" type="ORF">OFUS_LOCUS11766</name>
</gene>
<evidence type="ECO:0000256" key="8">
    <source>
        <dbReference type="ARBA" id="ARBA00022741"/>
    </source>
</evidence>
<keyword evidence="7" id="KW-0808">Transferase</keyword>
<dbReference type="HAMAP" id="MF_00235">
    <property type="entry name" value="Adenylate_kinase_Adk"/>
    <property type="match status" value="4"/>
</dbReference>
<comment type="caution">
    <text evidence="14">The sequence shown here is derived from an EMBL/GenBank/DDBJ whole genome shotgun (WGS) entry which is preliminary data.</text>
</comment>
<dbReference type="EC" id="2.7.4.3" evidence="5"/>
<dbReference type="Gene3D" id="3.40.50.300">
    <property type="entry name" value="P-loop containing nucleotide triphosphate hydrolases"/>
    <property type="match status" value="4"/>
</dbReference>
<keyword evidence="8" id="KW-0547">Nucleotide-binding</keyword>
<keyword evidence="9" id="KW-0418">Kinase</keyword>
<keyword evidence="6" id="KW-0963">Cytoplasm</keyword>
<evidence type="ECO:0000256" key="6">
    <source>
        <dbReference type="ARBA" id="ARBA00022490"/>
    </source>
</evidence>
<sequence>MYGRMTTDDAKSYLSNREVPQLFECLMTGLMYHRPKDHISYLQECLNKISESGLEQVRWNLFIEQKRAKTPAPLPPINGSANGRRTSSGRSRPRSRTVSADIMKLEDSRTSPLPPIGTAGTTRTATPPPGHGKENDLYVKPEKALIDIPDVPIVFVIGGPGSGKGSQCKMLVHRYPGWVHLSIGDLLRRNIMQKGSADDKWGMVGDLLQKGEMAPEDIAIQLVTDSLKQYKDAKGFIIEGYPRTMQQAEEYNKKVGKVDLVFVLDCEESNLQRRLLDRHESSGRIDDSMNAVSAKLHHFKTNTLPLAKYYDDSGYLVVLEGDRDMYEIHYDLSSMFDQAFPAQTQEARSITPGTMEGLVPHPPPGSPNGRRSRGPKTSRQNTFEFSRDNTFAEGNWPDPDITIGVKDEGRKNDMPQCPIILVLGGPGSGKGTQCRNVIANFPGFVHISMGDILREEIAQRGSAEEKWGMISDLVQKGDMAPEEITVDLLTKAVQKYNDTDTKAILMEGYPRDVSQVEVLNKWVGGVSLTILIDSEEYYMKQRLINRGGETGRVDDNLNAIQSRIRFFKNNTLPILKHYDDQGKLVVINGDRDKDEVEYDFTMLFNHMFGPQAIPKSAVDVSVLKDKNIIFVCGGPGSGKGTQCDKIVQKYGYTHLSSGDLLRDEVRSGSDRGKELTAIMTKGELVPLDVVLDLLKEAMVAKAPGSKGYLIDGYPRELEQGARFEKEITPARCVLYFDVSDDTMTKRLLGRAATSGRADDNEATIKKRLKTFHDVTTPVIDYYKKQDKLCQITAEGSVDEIFKQVENELDKFAKLDPTPLKGSHVVFVCGGPGSGKGTQCAKILEKYGYTHLSSGDLLRAEVASGSPRGKTLQAVMERGELVTLETVLELLKEAMLAKVKDSKGFLIDGYPRELEQGERFESEITPAECVLYFEVSDETMTARLLDRAKTSGRADDNEETIKKRLKTFHDITEPVCSYYDKQGKLRTIKAEGTV</sequence>
<evidence type="ECO:0000256" key="4">
    <source>
        <dbReference type="ARBA" id="ARBA00011245"/>
    </source>
</evidence>
<feature type="compositionally biased region" description="Low complexity" evidence="13">
    <location>
        <begin position="116"/>
        <end position="125"/>
    </location>
</feature>
<dbReference type="GO" id="GO:0004017">
    <property type="term" value="F:AMP kinase activity"/>
    <property type="evidence" value="ECO:0007669"/>
    <property type="project" value="UniProtKB-EC"/>
</dbReference>
<evidence type="ECO:0000256" key="1">
    <source>
        <dbReference type="ARBA" id="ARBA00000582"/>
    </source>
</evidence>
<comment type="function">
    <text evidence="2">Catalyzes the reversible transfer of the terminal phosphate group between ATP and AMP. Plays an important role in cellular energy homeostasis and in adenine nucleotide metabolism.</text>
</comment>
<dbReference type="CDD" id="cd22978">
    <property type="entry name" value="DD_AK5"/>
    <property type="match status" value="1"/>
</dbReference>
<dbReference type="InterPro" id="IPR033690">
    <property type="entry name" value="Adenylat_kinase_CS"/>
</dbReference>
<dbReference type="Pfam" id="PF00406">
    <property type="entry name" value="ADK"/>
    <property type="match status" value="4"/>
</dbReference>
<dbReference type="FunFam" id="3.40.50.300:FF:000315">
    <property type="entry name" value="Adenylate kinase 1"/>
    <property type="match status" value="2"/>
</dbReference>
<proteinExistence type="inferred from homology"/>
<comment type="subunit">
    <text evidence="4">Monomer.</text>
</comment>
<keyword evidence="15" id="KW-1185">Reference proteome</keyword>
<dbReference type="PROSITE" id="PS00113">
    <property type="entry name" value="ADENYLATE_KINASE"/>
    <property type="match status" value="2"/>
</dbReference>
<evidence type="ECO:0000256" key="2">
    <source>
        <dbReference type="ARBA" id="ARBA00003053"/>
    </source>
</evidence>
<dbReference type="InterPro" id="IPR027417">
    <property type="entry name" value="P-loop_NTPase"/>
</dbReference>
<evidence type="ECO:0000256" key="5">
    <source>
        <dbReference type="ARBA" id="ARBA00012955"/>
    </source>
</evidence>
<feature type="non-terminal residue" evidence="14">
    <location>
        <position position="1"/>
    </location>
</feature>
<name>A0A8S4NZX7_OWEFU</name>
<evidence type="ECO:0000256" key="7">
    <source>
        <dbReference type="ARBA" id="ARBA00022679"/>
    </source>
</evidence>
<dbReference type="GO" id="GO:0005524">
    <property type="term" value="F:ATP binding"/>
    <property type="evidence" value="ECO:0007669"/>
    <property type="project" value="UniProtKB-KW"/>
</dbReference>
<dbReference type="OrthoDB" id="442176at2759"/>
<evidence type="ECO:0000256" key="3">
    <source>
        <dbReference type="ARBA" id="ARBA00004496"/>
    </source>
</evidence>
<keyword evidence="10" id="KW-0067">ATP-binding</keyword>
<dbReference type="CDD" id="cd01428">
    <property type="entry name" value="ADK"/>
    <property type="match status" value="4"/>
</dbReference>
<dbReference type="InterPro" id="IPR006267">
    <property type="entry name" value="AK1/5"/>
</dbReference>
<evidence type="ECO:0000256" key="11">
    <source>
        <dbReference type="ARBA" id="ARBA00031517"/>
    </source>
</evidence>
<comment type="catalytic activity">
    <reaction evidence="1">
        <text>AMP + ATP = 2 ADP</text>
        <dbReference type="Rhea" id="RHEA:12973"/>
        <dbReference type="ChEBI" id="CHEBI:30616"/>
        <dbReference type="ChEBI" id="CHEBI:456215"/>
        <dbReference type="ChEBI" id="CHEBI:456216"/>
        <dbReference type="EC" id="2.7.4.3"/>
    </reaction>
</comment>